<dbReference type="Gene3D" id="3.30.70.1170">
    <property type="entry name" value="Sun protein, domain 3"/>
    <property type="match status" value="1"/>
</dbReference>
<feature type="region of interest" description="Disordered" evidence="15">
    <location>
        <begin position="1426"/>
        <end position="1481"/>
    </location>
</feature>
<evidence type="ECO:0000313" key="17">
    <source>
        <dbReference type="EMBL" id="TPX58882.1"/>
    </source>
</evidence>
<dbReference type="EC" id="3.4.19.1" evidence="6"/>
<dbReference type="Pfam" id="PF22458">
    <property type="entry name" value="RsmF-B_ferredox"/>
    <property type="match status" value="1"/>
</dbReference>
<dbReference type="Gene3D" id="3.40.50.150">
    <property type="entry name" value="Vaccinia Virus protein VP39"/>
    <property type="match status" value="1"/>
</dbReference>
<dbReference type="SUPFAM" id="SSF82171">
    <property type="entry name" value="DPP6 N-terminal domain-like"/>
    <property type="match status" value="1"/>
</dbReference>
<organism evidence="17 18">
    <name type="scientific">Powellomyces hirtus</name>
    <dbReference type="NCBI Taxonomy" id="109895"/>
    <lineage>
        <taxon>Eukaryota</taxon>
        <taxon>Fungi</taxon>
        <taxon>Fungi incertae sedis</taxon>
        <taxon>Chytridiomycota</taxon>
        <taxon>Chytridiomycota incertae sedis</taxon>
        <taxon>Chytridiomycetes</taxon>
        <taxon>Spizellomycetales</taxon>
        <taxon>Powellomycetaceae</taxon>
        <taxon>Powellomyces</taxon>
    </lineage>
</organism>
<dbReference type="GO" id="GO:0070475">
    <property type="term" value="P:rRNA base methylation"/>
    <property type="evidence" value="ECO:0007669"/>
    <property type="project" value="TreeGrafter"/>
</dbReference>
<dbReference type="NCBIfam" id="TIGR00446">
    <property type="entry name" value="nop2p"/>
    <property type="match status" value="1"/>
</dbReference>
<comment type="similarity">
    <text evidence="4">Belongs to the peptidase S9C family.</text>
</comment>
<reference evidence="17 18" key="1">
    <citation type="journal article" date="2019" name="Sci. Rep.">
        <title>Comparative genomics of chytrid fungi reveal insights into the obligate biotrophic and pathogenic lifestyle of Synchytrium endobioticum.</title>
        <authorList>
            <person name="van de Vossenberg B.T.L.H."/>
            <person name="Warris S."/>
            <person name="Nguyen H.D.T."/>
            <person name="van Gent-Pelzer M.P.E."/>
            <person name="Joly D.L."/>
            <person name="van de Geest H.C."/>
            <person name="Bonants P.J.M."/>
            <person name="Smith D.S."/>
            <person name="Levesque C.A."/>
            <person name="van der Lee T.A.J."/>
        </authorList>
    </citation>
    <scope>NUCLEOTIDE SEQUENCE [LARGE SCALE GENOMIC DNA]</scope>
    <source>
        <strain evidence="17 18">CBS 809.83</strain>
    </source>
</reference>
<keyword evidence="12" id="KW-0539">Nucleus</keyword>
<evidence type="ECO:0000256" key="8">
    <source>
        <dbReference type="ARBA" id="ARBA00022603"/>
    </source>
</evidence>
<dbReference type="InterPro" id="IPR029058">
    <property type="entry name" value="AB_hydrolase_fold"/>
</dbReference>
<evidence type="ECO:0000256" key="14">
    <source>
        <dbReference type="PROSITE-ProRule" id="PRU01023"/>
    </source>
</evidence>
<feature type="compositionally biased region" description="Acidic residues" evidence="15">
    <location>
        <begin position="770"/>
        <end position="784"/>
    </location>
</feature>
<feature type="binding site" evidence="14">
    <location>
        <begin position="1092"/>
        <end position="1098"/>
    </location>
    <ligand>
        <name>S-adenosyl-L-methionine</name>
        <dbReference type="ChEBI" id="CHEBI:59789"/>
    </ligand>
</feature>
<dbReference type="Pfam" id="PF01189">
    <property type="entry name" value="Methyltr_RsmB-F"/>
    <property type="match status" value="1"/>
</dbReference>
<evidence type="ECO:0000256" key="15">
    <source>
        <dbReference type="SAM" id="MobiDB-lite"/>
    </source>
</evidence>
<feature type="binding site" evidence="14">
    <location>
        <position position="1160"/>
    </location>
    <ligand>
        <name>S-adenosyl-L-methionine</name>
        <dbReference type="ChEBI" id="CHEBI:59789"/>
    </ligand>
</feature>
<dbReference type="PROSITE" id="PS51686">
    <property type="entry name" value="SAM_MT_RSMB_NOP"/>
    <property type="match status" value="1"/>
</dbReference>
<dbReference type="InterPro" id="IPR049560">
    <property type="entry name" value="MeTrfase_RsmB-F_NOP2_cat"/>
</dbReference>
<dbReference type="InterPro" id="IPR011023">
    <property type="entry name" value="Nop2p"/>
</dbReference>
<evidence type="ECO:0000256" key="11">
    <source>
        <dbReference type="ARBA" id="ARBA00022884"/>
    </source>
</evidence>
<evidence type="ECO:0000256" key="5">
    <source>
        <dbReference type="ARBA" id="ARBA00011881"/>
    </source>
</evidence>
<dbReference type="SUPFAM" id="SSF53474">
    <property type="entry name" value="alpha/beta-Hydrolases"/>
    <property type="match status" value="1"/>
</dbReference>
<dbReference type="Pfam" id="PF00326">
    <property type="entry name" value="Peptidase_S9"/>
    <property type="match status" value="1"/>
</dbReference>
<dbReference type="InterPro" id="IPR001375">
    <property type="entry name" value="Peptidase_S9_cat"/>
</dbReference>
<name>A0A507E4W8_9FUNG</name>
<dbReference type="Gene3D" id="2.130.10.10">
    <property type="entry name" value="YVTN repeat-like/Quinoprotein amine dehydrogenase"/>
    <property type="match status" value="1"/>
</dbReference>
<dbReference type="InterPro" id="IPR023273">
    <property type="entry name" value="RCMT_NOP2"/>
</dbReference>
<evidence type="ECO:0000256" key="10">
    <source>
        <dbReference type="ARBA" id="ARBA00022691"/>
    </source>
</evidence>
<evidence type="ECO:0000256" key="6">
    <source>
        <dbReference type="ARBA" id="ARBA00012917"/>
    </source>
</evidence>
<keyword evidence="9 14" id="KW-0808">Transferase</keyword>
<dbReference type="GO" id="GO:0006508">
    <property type="term" value="P:proteolysis"/>
    <property type="evidence" value="ECO:0007669"/>
    <property type="project" value="InterPro"/>
</dbReference>
<dbReference type="CDD" id="cd02440">
    <property type="entry name" value="AdoMet_MTases"/>
    <property type="match status" value="1"/>
</dbReference>
<dbReference type="FunFam" id="3.30.70.1170:FF:000001">
    <property type="entry name" value="Ribosomal RNA methyltransferase Nop2"/>
    <property type="match status" value="1"/>
</dbReference>
<dbReference type="Gene3D" id="3.40.50.1820">
    <property type="entry name" value="alpha/beta hydrolase"/>
    <property type="match status" value="1"/>
</dbReference>
<feature type="active site" description="Nucleophile" evidence="14">
    <location>
        <position position="1217"/>
    </location>
</feature>
<evidence type="ECO:0000256" key="13">
    <source>
        <dbReference type="ARBA" id="ARBA00082314"/>
    </source>
</evidence>
<dbReference type="GO" id="GO:0009383">
    <property type="term" value="F:rRNA (cytosine-C5-)-methyltransferase activity"/>
    <property type="evidence" value="ECO:0007669"/>
    <property type="project" value="TreeGrafter"/>
</dbReference>
<dbReference type="Pfam" id="PF19283">
    <property type="entry name" value="APEH_N"/>
    <property type="match status" value="2"/>
</dbReference>
<dbReference type="Proteomes" id="UP000318582">
    <property type="component" value="Unassembled WGS sequence"/>
</dbReference>
<dbReference type="GO" id="GO:0008242">
    <property type="term" value="F:omega peptidase activity"/>
    <property type="evidence" value="ECO:0007669"/>
    <property type="project" value="UniProtKB-EC"/>
</dbReference>
<keyword evidence="8 14" id="KW-0489">Methyltransferase</keyword>
<evidence type="ECO:0000256" key="2">
    <source>
        <dbReference type="ARBA" id="ARBA00004604"/>
    </source>
</evidence>
<dbReference type="InterPro" id="IPR001678">
    <property type="entry name" value="MeTrfase_RsmB-F_NOP2_dom"/>
</dbReference>
<evidence type="ECO:0000256" key="12">
    <source>
        <dbReference type="ARBA" id="ARBA00023242"/>
    </source>
</evidence>
<dbReference type="GO" id="GO:0005730">
    <property type="term" value="C:nucleolus"/>
    <property type="evidence" value="ECO:0007669"/>
    <property type="project" value="UniProtKB-SubCell"/>
</dbReference>
<dbReference type="EMBL" id="QEAQ01000031">
    <property type="protein sequence ID" value="TPX58882.1"/>
    <property type="molecule type" value="Genomic_DNA"/>
</dbReference>
<comment type="subunit">
    <text evidence="5">Homotetramer.</text>
</comment>
<evidence type="ECO:0000256" key="4">
    <source>
        <dbReference type="ARBA" id="ARBA00010040"/>
    </source>
</evidence>
<comment type="caution">
    <text evidence="17">The sequence shown here is derived from an EMBL/GenBank/DDBJ whole genome shotgun (WGS) entry which is preliminary data.</text>
</comment>
<feature type="region of interest" description="Disordered" evidence="15">
    <location>
        <begin position="1348"/>
        <end position="1376"/>
    </location>
</feature>
<evidence type="ECO:0000259" key="16">
    <source>
        <dbReference type="PROSITE" id="PS51686"/>
    </source>
</evidence>
<protein>
    <recommendedName>
        <fullName evidence="6">acylaminoacyl-peptidase</fullName>
        <ecNumber evidence="6">3.4.19.1</ecNumber>
    </recommendedName>
    <alternativeName>
        <fullName evidence="13">Nucleolar protein 2</fullName>
    </alternativeName>
</protein>
<keyword evidence="11 14" id="KW-0694">RNA-binding</keyword>
<dbReference type="SUPFAM" id="SSF53335">
    <property type="entry name" value="S-adenosyl-L-methionine-dependent methyltransferases"/>
    <property type="match status" value="1"/>
</dbReference>
<dbReference type="InterPro" id="IPR045550">
    <property type="entry name" value="AARE_N"/>
</dbReference>
<feature type="compositionally biased region" description="Basic and acidic residues" evidence="15">
    <location>
        <begin position="887"/>
        <end position="905"/>
    </location>
</feature>
<feature type="compositionally biased region" description="Acidic residues" evidence="15">
    <location>
        <begin position="872"/>
        <end position="886"/>
    </location>
</feature>
<dbReference type="PRINTS" id="PR02008">
    <property type="entry name" value="RCMTFAMILY"/>
</dbReference>
<dbReference type="PROSITE" id="PS01153">
    <property type="entry name" value="NOL1_NOP2_SUN"/>
    <property type="match status" value="1"/>
</dbReference>
<dbReference type="GO" id="GO:0000470">
    <property type="term" value="P:maturation of LSU-rRNA"/>
    <property type="evidence" value="ECO:0007669"/>
    <property type="project" value="TreeGrafter"/>
</dbReference>
<proteinExistence type="inferred from homology"/>
<evidence type="ECO:0000256" key="1">
    <source>
        <dbReference type="ARBA" id="ARBA00000721"/>
    </source>
</evidence>
<dbReference type="InterPro" id="IPR023267">
    <property type="entry name" value="RCMT"/>
</dbReference>
<comment type="similarity">
    <text evidence="3 14">Belongs to the class I-like SAM-binding methyltransferase superfamily. RsmB/NOP family.</text>
</comment>
<dbReference type="InterPro" id="IPR018314">
    <property type="entry name" value="RsmB/NOL1/NOP2-like_CS"/>
</dbReference>
<dbReference type="PANTHER" id="PTHR22807:SF30">
    <property type="entry name" value="28S RRNA (CYTOSINE(4447)-C(5))-METHYLTRANSFERASE-RELATED"/>
    <property type="match status" value="1"/>
</dbReference>
<feature type="region of interest" description="Disordered" evidence="15">
    <location>
        <begin position="723"/>
        <end position="911"/>
    </location>
</feature>
<evidence type="ECO:0000256" key="3">
    <source>
        <dbReference type="ARBA" id="ARBA00007494"/>
    </source>
</evidence>
<keyword evidence="10 14" id="KW-0949">S-adenosyl-L-methionine</keyword>
<sequence>MSDTATQAKNPSPLSELHRSVAALPTFTSALILPDGDQAARVVISASVRDLHRNVKRKLVTDVSVSDGGKTVRQGFTSEAADGSGPVVQLEDGKTWVQLRSVDDKEKGKRYFVELWTLGMITKSIEVTDFHGDFYADDTFGSLVVSSNETKVAYIAEKKKSDDKGRGKFAFKPDWGEKFTKKAPPCIVLCDLNSGEVSLVKDQPNLAVGQVQFGPDDKTLIFWGLSTHPRQYGILFCPNRRSGIYQTDLDGENRVQLSSPDEAARSPRLDAKRETLFYISNAIGGPHFTCGKIYARSLGPQGKTRTVLSEVVKAKPDTFPGLFTDRLPNVAVTGSGDAQWILTTTTWRSRKTIIAVHVSTGRAVDLAPSPESGSWGLLGWNDTLVAAVRSEPGIPHQVHVGSLVLTEKDASITFHLAHAPSPAPSPIKWRTITYSSRSDILEAILLTPQESQSKTLLKGEKPPLLVFPHGGPHGSFATEFYLMNYCLTRMGFAVAMVNYRGSIGFGKDGIDCLVGKVGDLDVEDTHYVAEQIRVSGEVDPDRVAVWGGSHGGFLSAWLIGKYPTYYKACVLRNPVINIGSNLAQSDIPDWSLAEAGIEYNLDKPPLITPEIYAATWSKSPMSVAHAVKTPTLVMLGSEDRRVPNYEALNWYYYLKGRDVDVRAMMFPDNGHALDGVEAEKLGLEALGSFFLELEANMGNRGRQVKNKQRDPAPLSDAAVARITGVPVGGNKDGAKTKGKRQNARDAKAAKIAAANGKKGGKAQPKRNTDEQENEDVESEEEEEVAPPPSKKSKTTNGKGKPTKEAAAAEEDSDADSWVDAEEDIDSDGMDMWDGAELDDDDNDGMMDDEFDDLADDDDEADFGGEKMAMEFGSDEDEDGSDEELEVEREARELDEQAEEDARMGEEEMQTNIAQRERFVLPSGQEVDREAQLTEDVSLVQTRIQEIIRVLNNFKELKDPERSRAEYIDQLIKDLATYYGYNEYLLEKLFHLFPIAEAIEFFEANEVARPIVIRTNTLKTRRRDLAQALINRGVNLEAVGKWSKVGLQIFDSSVPVGATPEYLAGHYMLQAASSFLPVMSLAPQEHERILDMCAAPGGKTTYIAALQKNTGCLFANDANKDRLKSLIANCHRLGVKNTVVSHHDGREFPTVIGGFDRVLLDAPCSGTGVISKDPSVKINKSEEDFRLLTHIQKELILAAIDSVDATSKTGGYIVYSTCSVTVEENEEVVEYALKKRPNVKLVSSGLDFGREGFTSFRGKNFHPTLSLTRRYYPHTQNMDGFYVAKLKKTSNIFKAPAKKGAETADEPPQQPEKAKPKRKAEEMVTDSLSFNDSEDKDYIQEAERKRLKSKGILIQPRKPNNSTAPKTAAANAAPKTVATNAAPKLTAAEREAQIVAEKHAKRAESKAAKKAALKRLKGGETIEVDVTDIPATDAAPSTEAPAAPAPPALKPKGKAAAAKPKANGKPNGKASGAAAGGKRGGK</sequence>
<feature type="compositionally biased region" description="Low complexity" evidence="15">
    <location>
        <begin position="1358"/>
        <end position="1376"/>
    </location>
</feature>
<accession>A0A507E4W8</accession>
<feature type="compositionally biased region" description="Acidic residues" evidence="15">
    <location>
        <begin position="807"/>
        <end position="862"/>
    </location>
</feature>
<comment type="catalytic activity">
    <reaction evidence="1">
        <text>Cleavage of an N-acetyl or N-formyl amino acid from the N-terminus of a polypeptide.</text>
        <dbReference type="EC" id="3.4.19.1"/>
    </reaction>
</comment>
<feature type="region of interest" description="Disordered" evidence="15">
    <location>
        <begin position="1297"/>
        <end position="1335"/>
    </location>
</feature>
<dbReference type="PANTHER" id="PTHR22807">
    <property type="entry name" value="NOP2 YEAST -RELATED NOL1/NOP2/FMU SUN DOMAIN-CONTAINING"/>
    <property type="match status" value="1"/>
</dbReference>
<evidence type="ECO:0000313" key="18">
    <source>
        <dbReference type="Proteomes" id="UP000318582"/>
    </source>
</evidence>
<evidence type="ECO:0000256" key="7">
    <source>
        <dbReference type="ARBA" id="ARBA00022517"/>
    </source>
</evidence>
<dbReference type="InterPro" id="IPR015943">
    <property type="entry name" value="WD40/YVTN_repeat-like_dom_sf"/>
</dbReference>
<dbReference type="GO" id="GO:0003723">
    <property type="term" value="F:RNA binding"/>
    <property type="evidence" value="ECO:0007669"/>
    <property type="project" value="UniProtKB-UniRule"/>
</dbReference>
<feature type="compositionally biased region" description="Low complexity" evidence="15">
    <location>
        <begin position="1453"/>
        <end position="1472"/>
    </location>
</feature>
<feature type="binding site" evidence="14">
    <location>
        <position position="1116"/>
    </location>
    <ligand>
        <name>S-adenosyl-L-methionine</name>
        <dbReference type="ChEBI" id="CHEBI:59789"/>
    </ligand>
</feature>
<feature type="domain" description="SAM-dependent MTase RsmB/NOP-type" evidence="16">
    <location>
        <begin position="1000"/>
        <end position="1288"/>
    </location>
</feature>
<dbReference type="InterPro" id="IPR054728">
    <property type="entry name" value="RsmB-like_ferredoxin"/>
</dbReference>
<dbReference type="PRINTS" id="PR02012">
    <property type="entry name" value="RCMTNOP2"/>
</dbReference>
<comment type="subcellular location">
    <subcellularLocation>
        <location evidence="2">Nucleus</location>
        <location evidence="2">Nucleolus</location>
    </subcellularLocation>
</comment>
<gene>
    <name evidence="17" type="ORF">PhCBS80983_g02837</name>
</gene>
<feature type="binding site" evidence="14">
    <location>
        <position position="1143"/>
    </location>
    <ligand>
        <name>S-adenosyl-L-methionine</name>
        <dbReference type="ChEBI" id="CHEBI:59789"/>
    </ligand>
</feature>
<keyword evidence="18" id="KW-1185">Reference proteome</keyword>
<dbReference type="GO" id="GO:0008236">
    <property type="term" value="F:serine-type peptidase activity"/>
    <property type="evidence" value="ECO:0007669"/>
    <property type="project" value="InterPro"/>
</dbReference>
<dbReference type="STRING" id="109895.A0A507E4W8"/>
<dbReference type="InterPro" id="IPR029063">
    <property type="entry name" value="SAM-dependent_MTases_sf"/>
</dbReference>
<keyword evidence="7" id="KW-0690">Ribosome biogenesis</keyword>
<evidence type="ECO:0000256" key="9">
    <source>
        <dbReference type="ARBA" id="ARBA00022679"/>
    </source>
</evidence>